<evidence type="ECO:0000256" key="3">
    <source>
        <dbReference type="ARBA" id="ARBA00023319"/>
    </source>
</evidence>
<feature type="domain" description="Ig-like" evidence="5">
    <location>
        <begin position="668"/>
        <end position="768"/>
    </location>
</feature>
<dbReference type="PANTHER" id="PTHR11481:SF112">
    <property type="entry name" value="FC RECEPTOR-LIKE PROTEIN 4-RELATED"/>
    <property type="match status" value="1"/>
</dbReference>
<feature type="domain" description="Ig-like" evidence="5">
    <location>
        <begin position="24"/>
        <end position="112"/>
    </location>
</feature>
<keyword evidence="2" id="KW-1015">Disulfide bond</keyword>
<feature type="domain" description="Ig-like" evidence="5">
    <location>
        <begin position="396"/>
        <end position="487"/>
    </location>
</feature>
<reference evidence="6" key="2">
    <citation type="submission" date="2025-08" db="UniProtKB">
        <authorList>
            <consortium name="Ensembl"/>
        </authorList>
    </citation>
    <scope>IDENTIFICATION</scope>
</reference>
<proteinExistence type="predicted"/>
<reference evidence="6" key="1">
    <citation type="submission" date="2021-06" db="EMBL/GenBank/DDBJ databases">
        <authorList>
            <consortium name="Wellcome Sanger Institute Data Sharing"/>
        </authorList>
    </citation>
    <scope>NUCLEOTIDE SEQUENCE [LARGE SCALE GENOMIC DNA]</scope>
</reference>
<evidence type="ECO:0000313" key="6">
    <source>
        <dbReference type="Ensembl" id="ENSECRP00000022989.1"/>
    </source>
</evidence>
<dbReference type="GO" id="GO:0004888">
    <property type="term" value="F:transmembrane signaling receptor activity"/>
    <property type="evidence" value="ECO:0007669"/>
    <property type="project" value="TreeGrafter"/>
</dbReference>
<dbReference type="PANTHER" id="PTHR11481">
    <property type="entry name" value="IMMUNOGLOBULIN FC RECEPTOR"/>
    <property type="match status" value="1"/>
</dbReference>
<dbReference type="SMART" id="SM00409">
    <property type="entry name" value="IG"/>
    <property type="match status" value="10"/>
</dbReference>
<dbReference type="GO" id="GO:0007166">
    <property type="term" value="P:cell surface receptor signaling pathway"/>
    <property type="evidence" value="ECO:0007669"/>
    <property type="project" value="TreeGrafter"/>
</dbReference>
<sequence length="955" mass="110601">MQSSQLYWIVWLTVMTSLAYADHPKVTLTMKNQKDVVYEGENVTLECSIESDMPNWKYRWYKSHLDTWMEMCVITKDTYTLERMSSLDSGEYWCAAVRDDHPYYIELSNNVTLTVQGNPKTTLKMRKPVYIGDAVILNCSTDSDFTGWTYTWYKLNLTRGRDLLNGTTGETYTVQSVTQSDTGVYWCSGKRHLHPYFSKPSHAVTLSFQEKLKVTLKMRNQKEYIYKRENVTLECRIEGDLTGWRYRWFKSNGGIWNEFTRITGDTYTIGSVRPYDVGEYWCWAVRDDPPDYSEVSNVVTVNLQEELKATVNIRNERKPVYVGDNVTLECSIDGVLTKTQYKWKKEFSMTNLRRVSGNTLTIQNVTQSDSGPYWCHGYSPFSAFSDVLLLNVQATQKVTLKIKNPKVPFYTGDDVTLKCSSDGDIFGWGYRWFHWSQAGVWNELDNTFKNTYTLQSVTQSDGGKYWCYAFRDDLLHYTEFSNAVTLTVQENPKVTLKIKNEKEIVYIQDNVTLECSIESDLPNWRYRWYQRYLGLWGYLSDITEGTFTLQRVLRQYSGDYWCAAVRGDHPYYFEFSNPVTLTIQDKLKATLKMKRPVHIGDTLTLKCSIEGSFTDWAYKWYKLNWAGGSDLLSGTTGDTYTVQSVTQSDTGVYWCAGDRNVLPYFSEPSNAVTLNFQEKLKVTLKLRTQKELIYEEDNVTLECRIEGGLPGWRYRWFRSWANAWKEITDITGDTYMVKFVSSSDSGEYWCWAVRDDPPDYSDVSNAVTLKAPDELKATVKMRNERKPVYIGDNVTLECNIDGGLNSTKYKWEKEIRWTDLRRVSGNTVTVQNVTQSDSGAYWCYGSSPVSYLSDVLLLTVQAKQKVTLKIKNPKVPLSIGDKVILECSSEGDLSGWTYRWYHWSQEGVWNELKSITEDTYTVQSVAQSDFGKYWCYAFIEDPDQYTKFSNAVTLK</sequence>
<evidence type="ECO:0000256" key="2">
    <source>
        <dbReference type="ARBA" id="ARBA00023157"/>
    </source>
</evidence>
<protein>
    <submittedName>
        <fullName evidence="6">Fc receptor-like protein 5</fullName>
    </submittedName>
</protein>
<dbReference type="Pfam" id="PF00047">
    <property type="entry name" value="ig"/>
    <property type="match status" value="3"/>
</dbReference>
<feature type="domain" description="Ig-like" evidence="5">
    <location>
        <begin position="119"/>
        <end position="207"/>
    </location>
</feature>
<keyword evidence="7" id="KW-1185">Reference proteome</keyword>
<dbReference type="GO" id="GO:0006955">
    <property type="term" value="P:immune response"/>
    <property type="evidence" value="ECO:0007669"/>
    <property type="project" value="TreeGrafter"/>
</dbReference>
<keyword evidence="1 4" id="KW-0732">Signal</keyword>
<dbReference type="InterPro" id="IPR013151">
    <property type="entry name" value="Immunoglobulin_dom"/>
</dbReference>
<keyword evidence="3" id="KW-0393">Immunoglobulin domain</keyword>
<dbReference type="InterPro" id="IPR050488">
    <property type="entry name" value="Ig_Fc_receptor"/>
</dbReference>
<feature type="chain" id="PRO_5034459772" evidence="4">
    <location>
        <begin position="22"/>
        <end position="955"/>
    </location>
</feature>
<dbReference type="GeneTree" id="ENSGT00940000162700"/>
<dbReference type="GO" id="GO:0009897">
    <property type="term" value="C:external side of plasma membrane"/>
    <property type="evidence" value="ECO:0007669"/>
    <property type="project" value="TreeGrafter"/>
</dbReference>
<organism evidence="6 7">
    <name type="scientific">Erpetoichthys calabaricus</name>
    <name type="common">Rope fish</name>
    <name type="synonym">Calamoichthys calabaricus</name>
    <dbReference type="NCBI Taxonomy" id="27687"/>
    <lineage>
        <taxon>Eukaryota</taxon>
        <taxon>Metazoa</taxon>
        <taxon>Chordata</taxon>
        <taxon>Craniata</taxon>
        <taxon>Vertebrata</taxon>
        <taxon>Euteleostomi</taxon>
        <taxon>Actinopterygii</taxon>
        <taxon>Polypteriformes</taxon>
        <taxon>Polypteridae</taxon>
        <taxon>Erpetoichthys</taxon>
    </lineage>
</organism>
<dbReference type="SUPFAM" id="SSF48726">
    <property type="entry name" value="Immunoglobulin"/>
    <property type="match status" value="10"/>
</dbReference>
<dbReference type="InterPro" id="IPR036179">
    <property type="entry name" value="Ig-like_dom_sf"/>
</dbReference>
<dbReference type="Proteomes" id="UP000694620">
    <property type="component" value="Chromosome 16"/>
</dbReference>
<feature type="domain" description="Ig-like" evidence="5">
    <location>
        <begin position="210"/>
        <end position="282"/>
    </location>
</feature>
<dbReference type="Pfam" id="PF13927">
    <property type="entry name" value="Ig_3"/>
    <property type="match status" value="5"/>
</dbReference>
<evidence type="ECO:0000313" key="7">
    <source>
        <dbReference type="Proteomes" id="UP000694620"/>
    </source>
</evidence>
<evidence type="ECO:0000256" key="4">
    <source>
        <dbReference type="SAM" id="SignalP"/>
    </source>
</evidence>
<evidence type="ECO:0000256" key="1">
    <source>
        <dbReference type="ARBA" id="ARBA00022729"/>
    </source>
</evidence>
<dbReference type="AlphaFoldDB" id="A0A8C4T214"/>
<dbReference type="InterPro" id="IPR003598">
    <property type="entry name" value="Ig_sub2"/>
</dbReference>
<feature type="domain" description="Ig-like" evidence="5">
    <location>
        <begin position="772"/>
        <end position="853"/>
    </location>
</feature>
<dbReference type="InterPro" id="IPR003599">
    <property type="entry name" value="Ig_sub"/>
</dbReference>
<dbReference type="Ensembl" id="ENSECRT00000023483.1">
    <property type="protein sequence ID" value="ENSECRP00000022989.1"/>
    <property type="gene ID" value="ENSECRG00000015559.1"/>
</dbReference>
<dbReference type="Gene3D" id="2.60.40.10">
    <property type="entry name" value="Immunoglobulins"/>
    <property type="match status" value="10"/>
</dbReference>
<feature type="domain" description="Ig-like" evidence="5">
    <location>
        <begin position="864"/>
        <end position="953"/>
    </location>
</feature>
<feature type="domain" description="Ig-like" evidence="5">
    <location>
        <begin position="492"/>
        <end position="564"/>
    </location>
</feature>
<dbReference type="InterPro" id="IPR007110">
    <property type="entry name" value="Ig-like_dom"/>
</dbReference>
<dbReference type="SMART" id="SM00408">
    <property type="entry name" value="IGc2"/>
    <property type="match status" value="9"/>
</dbReference>
<reference evidence="6" key="3">
    <citation type="submission" date="2025-09" db="UniProtKB">
        <authorList>
            <consortium name="Ensembl"/>
        </authorList>
    </citation>
    <scope>IDENTIFICATION</scope>
</reference>
<evidence type="ECO:0000259" key="5">
    <source>
        <dbReference type="PROSITE" id="PS50835"/>
    </source>
</evidence>
<dbReference type="PROSITE" id="PS50835">
    <property type="entry name" value="IG_LIKE"/>
    <property type="match status" value="10"/>
</dbReference>
<accession>A0A8C4T214</accession>
<feature type="domain" description="Ig-like" evidence="5">
    <location>
        <begin position="578"/>
        <end position="655"/>
    </location>
</feature>
<feature type="domain" description="Ig-like" evidence="5">
    <location>
        <begin position="290"/>
        <end position="375"/>
    </location>
</feature>
<dbReference type="InterPro" id="IPR013783">
    <property type="entry name" value="Ig-like_fold"/>
</dbReference>
<feature type="signal peptide" evidence="4">
    <location>
        <begin position="1"/>
        <end position="21"/>
    </location>
</feature>
<name>A0A8C4T214_ERPCA</name>